<protein>
    <submittedName>
        <fullName evidence="1">Uncharacterized protein</fullName>
    </submittedName>
</protein>
<dbReference type="EMBL" id="CP092418">
    <property type="protein sequence ID" value="USD20133.1"/>
    <property type="molecule type" value="Genomic_DNA"/>
</dbReference>
<reference evidence="1" key="1">
    <citation type="submission" date="2022-02" db="EMBL/GenBank/DDBJ databases">
        <title>Coral-associated bacteria.</title>
        <authorList>
            <person name="Tang K."/>
            <person name="Wang X."/>
        </authorList>
    </citation>
    <scope>NUCLEOTIDE SEQUENCE</scope>
    <source>
        <strain evidence="1">SCSIO 43006</strain>
    </source>
</reference>
<dbReference type="Proteomes" id="UP001055658">
    <property type="component" value="Chromosome"/>
</dbReference>
<name>A0ABY4V7D3_9GAMM</name>
<dbReference type="RefSeq" id="WP_252082244.1">
    <property type="nucleotide sequence ID" value="NZ_CP092418.1"/>
</dbReference>
<accession>A0ABY4V7D3</accession>
<sequence length="54" mass="5909">MASGSGAWAGKVGQLARYVEMSGYRQFCLAKVAPNKADNPLYMKGNSGWHIAYR</sequence>
<gene>
    <name evidence="1" type="ORF">MJO52_13705</name>
</gene>
<organism evidence="1 2">
    <name type="scientific">Microbulbifer variabilis</name>
    <dbReference type="NCBI Taxonomy" id="266805"/>
    <lineage>
        <taxon>Bacteria</taxon>
        <taxon>Pseudomonadati</taxon>
        <taxon>Pseudomonadota</taxon>
        <taxon>Gammaproteobacteria</taxon>
        <taxon>Cellvibrionales</taxon>
        <taxon>Microbulbiferaceae</taxon>
        <taxon>Microbulbifer</taxon>
    </lineage>
</organism>
<keyword evidence="2" id="KW-1185">Reference proteome</keyword>
<evidence type="ECO:0000313" key="2">
    <source>
        <dbReference type="Proteomes" id="UP001055658"/>
    </source>
</evidence>
<evidence type="ECO:0000313" key="1">
    <source>
        <dbReference type="EMBL" id="USD20133.1"/>
    </source>
</evidence>
<proteinExistence type="predicted"/>